<keyword evidence="3 5" id="KW-0378">Hydrolase</keyword>
<dbReference type="InterPro" id="IPR016071">
    <property type="entry name" value="Staphylococal_nuclease_OB-fold"/>
</dbReference>
<keyword evidence="2 5" id="KW-0255">Endonuclease</keyword>
<dbReference type="GO" id="GO:0016787">
    <property type="term" value="F:hydrolase activity"/>
    <property type="evidence" value="ECO:0007669"/>
    <property type="project" value="UniProtKB-KW"/>
</dbReference>
<evidence type="ECO:0000313" key="5">
    <source>
        <dbReference type="EMBL" id="KAA6345147.1"/>
    </source>
</evidence>
<dbReference type="PROSITE" id="PS50830">
    <property type="entry name" value="TNASE_3"/>
    <property type="match status" value="1"/>
</dbReference>
<proteinExistence type="predicted"/>
<dbReference type="EC" id="3.1.-.-" evidence="5"/>
<dbReference type="Pfam" id="PF00565">
    <property type="entry name" value="SNase"/>
    <property type="match status" value="1"/>
</dbReference>
<organism evidence="5">
    <name type="scientific">termite gut metagenome</name>
    <dbReference type="NCBI Taxonomy" id="433724"/>
    <lineage>
        <taxon>unclassified sequences</taxon>
        <taxon>metagenomes</taxon>
        <taxon>organismal metagenomes</taxon>
    </lineage>
</organism>
<accession>A0A5J4SGH6</accession>
<dbReference type="SMART" id="SM00318">
    <property type="entry name" value="SNc"/>
    <property type="match status" value="1"/>
</dbReference>
<dbReference type="PANTHER" id="PTHR12302">
    <property type="entry name" value="EBNA2 BINDING PROTEIN P100"/>
    <property type="match status" value="1"/>
</dbReference>
<name>A0A5J4SGH6_9ZZZZ</name>
<evidence type="ECO:0000256" key="1">
    <source>
        <dbReference type="ARBA" id="ARBA00022722"/>
    </source>
</evidence>
<dbReference type="AlphaFoldDB" id="A0A5J4SGH6"/>
<dbReference type="PANTHER" id="PTHR12302:SF3">
    <property type="entry name" value="SERINE_THREONINE-PROTEIN KINASE 31"/>
    <property type="match status" value="1"/>
</dbReference>
<comment type="caution">
    <text evidence="5">The sequence shown here is derived from an EMBL/GenBank/DDBJ whole genome shotgun (WGS) entry which is preliminary data.</text>
</comment>
<dbReference type="GO" id="GO:0004519">
    <property type="term" value="F:endonuclease activity"/>
    <property type="evidence" value="ECO:0007669"/>
    <property type="project" value="UniProtKB-KW"/>
</dbReference>
<dbReference type="EMBL" id="SNRY01000183">
    <property type="protein sequence ID" value="KAA6345147.1"/>
    <property type="molecule type" value="Genomic_DNA"/>
</dbReference>
<protein>
    <submittedName>
        <fullName evidence="5">Endonuclease YncB</fullName>
        <ecNumber evidence="5">3.1.-.-</ecNumber>
    </submittedName>
</protein>
<evidence type="ECO:0000256" key="3">
    <source>
        <dbReference type="ARBA" id="ARBA00022801"/>
    </source>
</evidence>
<evidence type="ECO:0000256" key="2">
    <source>
        <dbReference type="ARBA" id="ARBA00022759"/>
    </source>
</evidence>
<dbReference type="SUPFAM" id="SSF50199">
    <property type="entry name" value="Staphylococcal nuclease"/>
    <property type="match status" value="1"/>
</dbReference>
<sequence>MKRRWFPIFFLSIIIICLSCNQQLNHKKYDYHVTVVGISDGDTFKGLTDNKEEIRFRIYGIDAPEKKQPYSNKSKQYLSDLIHKKKVGIIVQQQRDRYGRPIVWVYTPTGKDVGSEMLKAGMAWHFKKYDNSKEYADLENSAREKQIGLWSDKNPVSPWNFRKNKKK</sequence>
<dbReference type="InterPro" id="IPR035437">
    <property type="entry name" value="SNase_OB-fold_sf"/>
</dbReference>
<feature type="domain" description="TNase-like" evidence="4">
    <location>
        <begin position="29"/>
        <end position="152"/>
    </location>
</feature>
<keyword evidence="1" id="KW-0540">Nuclease</keyword>
<reference evidence="5" key="1">
    <citation type="submission" date="2019-03" db="EMBL/GenBank/DDBJ databases">
        <title>Single cell metagenomics reveals metabolic interactions within the superorganism composed of flagellate Streblomastix strix and complex community of Bacteroidetes bacteria on its surface.</title>
        <authorList>
            <person name="Treitli S.C."/>
            <person name="Kolisko M."/>
            <person name="Husnik F."/>
            <person name="Keeling P."/>
            <person name="Hampl V."/>
        </authorList>
    </citation>
    <scope>NUCLEOTIDE SEQUENCE</scope>
    <source>
        <strain evidence="5">STM</strain>
    </source>
</reference>
<evidence type="ECO:0000259" key="4">
    <source>
        <dbReference type="PROSITE" id="PS50830"/>
    </source>
</evidence>
<gene>
    <name evidence="5" type="ORF">EZS27_007261</name>
</gene>
<dbReference type="Gene3D" id="2.40.50.90">
    <property type="match status" value="1"/>
</dbReference>